<protein>
    <submittedName>
        <fullName evidence="2">Uncharacterized protein</fullName>
    </submittedName>
</protein>
<evidence type="ECO:0000313" key="3">
    <source>
        <dbReference type="Proteomes" id="UP000613768"/>
    </source>
</evidence>
<accession>A0AAW3ZLE1</accession>
<dbReference type="RefSeq" id="WP_192029310.1">
    <property type="nucleotide sequence ID" value="NZ_JACYTR010000014.1"/>
</dbReference>
<evidence type="ECO:0000313" key="2">
    <source>
        <dbReference type="EMBL" id="MBD8525887.1"/>
    </source>
</evidence>
<keyword evidence="3" id="KW-1185">Reference proteome</keyword>
<sequence>MVVSTGFDTVLEFDIERCELTMAWNAWEHGYNISPAGIRINRGGQARFDSDPHCVVVDNPDAWRGFGLPTGLTAAHLNNARYRDDQSFLVTLFHHGSALLVNRQGESREVLNGLLSPHGFEPGWQHQYLVTDTRRGRAIFLDESFEVNRVVSMDACPPSSSRAGLDEWLQNVLHLENGLYAAIDIHRSCIWLFQPSGKRVRRVEINPNWAVQNVIAVPPQHVKCLNRRLDHYSEVIHQVTDTRGLMQTPNSSTRQKRKRPTRRPEMAARSGGGQAEAAGTSHSKATRS</sequence>
<dbReference type="AlphaFoldDB" id="A0AAW3ZLE1"/>
<feature type="region of interest" description="Disordered" evidence="1">
    <location>
        <begin position="242"/>
        <end position="288"/>
    </location>
</feature>
<comment type="caution">
    <text evidence="2">The sequence shown here is derived from an EMBL/GenBank/DDBJ whole genome shotgun (WGS) entry which is preliminary data.</text>
</comment>
<evidence type="ECO:0000256" key="1">
    <source>
        <dbReference type="SAM" id="MobiDB-lite"/>
    </source>
</evidence>
<dbReference type="EMBL" id="JACYTR010000014">
    <property type="protein sequence ID" value="MBD8525887.1"/>
    <property type="molecule type" value="Genomic_DNA"/>
</dbReference>
<gene>
    <name evidence="2" type="ORF">IFO71_09040</name>
</gene>
<proteinExistence type="predicted"/>
<name>A0AAW3ZLE1_9GAMM</name>
<organism evidence="2 3">
    <name type="scientific">Pseudomarimonas arenosa</name>
    <dbReference type="NCBI Taxonomy" id="2774145"/>
    <lineage>
        <taxon>Bacteria</taxon>
        <taxon>Pseudomonadati</taxon>
        <taxon>Pseudomonadota</taxon>
        <taxon>Gammaproteobacteria</taxon>
        <taxon>Lysobacterales</taxon>
        <taxon>Lysobacteraceae</taxon>
        <taxon>Pseudomarimonas</taxon>
    </lineage>
</organism>
<dbReference type="Proteomes" id="UP000613768">
    <property type="component" value="Unassembled WGS sequence"/>
</dbReference>
<reference evidence="2 3" key="1">
    <citation type="submission" date="2020-09" db="EMBL/GenBank/DDBJ databases">
        <title>Pseudoxanthomonas sp. CAU 1598 isolated from sand of Yaerae Beach.</title>
        <authorList>
            <person name="Kim W."/>
        </authorList>
    </citation>
    <scope>NUCLEOTIDE SEQUENCE [LARGE SCALE GENOMIC DNA]</scope>
    <source>
        <strain evidence="2 3">CAU 1598</strain>
    </source>
</reference>
<dbReference type="SUPFAM" id="SSF63829">
    <property type="entry name" value="Calcium-dependent phosphotriesterase"/>
    <property type="match status" value="1"/>
</dbReference>